<dbReference type="GO" id="GO:0005524">
    <property type="term" value="F:ATP binding"/>
    <property type="evidence" value="ECO:0007669"/>
    <property type="project" value="UniProtKB-KW"/>
</dbReference>
<feature type="domain" description="ORC1/DEAH AAA+ ATPase" evidence="2">
    <location>
        <begin position="6"/>
        <end position="90"/>
    </location>
</feature>
<comment type="caution">
    <text evidence="3">The sequence shown here is derived from an EMBL/GenBank/DDBJ whole genome shotgun (WGS) entry which is preliminary data.</text>
</comment>
<dbReference type="SUPFAM" id="SSF52540">
    <property type="entry name" value="P-loop containing nucleoside triphosphate hydrolases"/>
    <property type="match status" value="1"/>
</dbReference>
<sequence length="224" mass="25531">MNRSLHTWHNMLRLLCHAFQLETDGSDHKCEERLIHEAKHLNAKGKLIVPIIDDAHLLPIDALRKLRLLLEDFPKNHNLILFGQSALNTTLQLCINHDMRSRITYSAKIDSLAPHTITDFIHSQLDRVGLPHHTFTAAAANLIIRSSEGDAPRGQKPLHRRTHRSRARPHQNRRPQTGQRCPPPAPLAAQPAERTRSPRHRLHQPAAPFPRASNNALLQTKTFR</sequence>
<feature type="compositionally biased region" description="Basic residues" evidence="1">
    <location>
        <begin position="156"/>
        <end position="173"/>
    </location>
</feature>
<dbReference type="InterPro" id="IPR027417">
    <property type="entry name" value="P-loop_NTPase"/>
</dbReference>
<feature type="region of interest" description="Disordered" evidence="1">
    <location>
        <begin position="146"/>
        <end position="224"/>
    </location>
</feature>
<protein>
    <submittedName>
        <fullName evidence="3">ATP-binding protein</fullName>
    </submittedName>
</protein>
<keyword evidence="3" id="KW-0547">Nucleotide-binding</keyword>
<keyword evidence="4" id="KW-1185">Reference proteome</keyword>
<name>A0ABT3G4J4_9BACT</name>
<dbReference type="RefSeq" id="WP_264514523.1">
    <property type="nucleotide sequence ID" value="NZ_JAPDDR010000007.1"/>
</dbReference>
<evidence type="ECO:0000313" key="3">
    <source>
        <dbReference type="EMBL" id="MCW1914752.1"/>
    </source>
</evidence>
<reference evidence="3" key="1">
    <citation type="submission" date="2022-10" db="EMBL/GenBank/DDBJ databases">
        <title>Luteolibacter sp. GHJ8, whole genome shotgun sequencing project.</title>
        <authorList>
            <person name="Zhao G."/>
            <person name="Shen L."/>
        </authorList>
    </citation>
    <scope>NUCLEOTIDE SEQUENCE</scope>
    <source>
        <strain evidence="3">GHJ8</strain>
    </source>
</reference>
<gene>
    <name evidence="3" type="ORF">OJ996_14285</name>
</gene>
<keyword evidence="3" id="KW-0067">ATP-binding</keyword>
<evidence type="ECO:0000256" key="1">
    <source>
        <dbReference type="SAM" id="MobiDB-lite"/>
    </source>
</evidence>
<dbReference type="Pfam" id="PF13401">
    <property type="entry name" value="AAA_22"/>
    <property type="match status" value="1"/>
</dbReference>
<dbReference type="Proteomes" id="UP001165653">
    <property type="component" value="Unassembled WGS sequence"/>
</dbReference>
<dbReference type="InterPro" id="IPR049945">
    <property type="entry name" value="AAA_22"/>
</dbReference>
<dbReference type="InterPro" id="IPR052026">
    <property type="entry name" value="ExeA_AAA_ATPase_DNA-bind"/>
</dbReference>
<dbReference type="PANTHER" id="PTHR35894">
    <property type="entry name" value="GENERAL SECRETION PATHWAY PROTEIN A-RELATED"/>
    <property type="match status" value="1"/>
</dbReference>
<dbReference type="EMBL" id="JAPDDR010000007">
    <property type="protein sequence ID" value="MCW1914752.1"/>
    <property type="molecule type" value="Genomic_DNA"/>
</dbReference>
<evidence type="ECO:0000259" key="2">
    <source>
        <dbReference type="Pfam" id="PF13401"/>
    </source>
</evidence>
<organism evidence="3 4">
    <name type="scientific">Luteolibacter rhizosphaerae</name>
    <dbReference type="NCBI Taxonomy" id="2989719"/>
    <lineage>
        <taxon>Bacteria</taxon>
        <taxon>Pseudomonadati</taxon>
        <taxon>Verrucomicrobiota</taxon>
        <taxon>Verrucomicrobiia</taxon>
        <taxon>Verrucomicrobiales</taxon>
        <taxon>Verrucomicrobiaceae</taxon>
        <taxon>Luteolibacter</taxon>
    </lineage>
</organism>
<evidence type="ECO:0000313" key="4">
    <source>
        <dbReference type="Proteomes" id="UP001165653"/>
    </source>
</evidence>
<accession>A0ABT3G4J4</accession>
<dbReference type="PANTHER" id="PTHR35894:SF1">
    <property type="entry name" value="PHOSPHORIBULOKINASE _ URIDINE KINASE FAMILY"/>
    <property type="match status" value="1"/>
</dbReference>
<proteinExistence type="predicted"/>
<feature type="compositionally biased region" description="Polar residues" evidence="1">
    <location>
        <begin position="212"/>
        <end position="224"/>
    </location>
</feature>